<evidence type="ECO:0000256" key="5">
    <source>
        <dbReference type="ARBA" id="ARBA00023163"/>
    </source>
</evidence>
<evidence type="ECO:0000256" key="7">
    <source>
        <dbReference type="PROSITE-ProRule" id="PRU01091"/>
    </source>
</evidence>
<keyword evidence="2" id="KW-0902">Two-component regulatory system</keyword>
<dbReference type="Proteomes" id="UP000219612">
    <property type="component" value="Unassembled WGS sequence"/>
</dbReference>
<feature type="domain" description="OmpR/PhoB-type" evidence="10">
    <location>
        <begin position="124"/>
        <end position="220"/>
    </location>
</feature>
<dbReference type="PROSITE" id="PS51755">
    <property type="entry name" value="OMPR_PHOB"/>
    <property type="match status" value="1"/>
</dbReference>
<dbReference type="GO" id="GO:0000156">
    <property type="term" value="F:phosphorelay response regulator activity"/>
    <property type="evidence" value="ECO:0007669"/>
    <property type="project" value="TreeGrafter"/>
</dbReference>
<dbReference type="GO" id="GO:0032993">
    <property type="term" value="C:protein-DNA complex"/>
    <property type="evidence" value="ECO:0007669"/>
    <property type="project" value="TreeGrafter"/>
</dbReference>
<evidence type="ECO:0000313" key="12">
    <source>
        <dbReference type="Proteomes" id="UP000219612"/>
    </source>
</evidence>
<dbReference type="PANTHER" id="PTHR48111">
    <property type="entry name" value="REGULATOR OF RPOS"/>
    <property type="match status" value="1"/>
</dbReference>
<feature type="modified residue" description="4-aspartylphosphate" evidence="6">
    <location>
        <position position="49"/>
    </location>
</feature>
<dbReference type="InterPro" id="IPR011006">
    <property type="entry name" value="CheY-like_superfamily"/>
</dbReference>
<dbReference type="Pfam" id="PF00486">
    <property type="entry name" value="Trans_reg_C"/>
    <property type="match status" value="1"/>
</dbReference>
<dbReference type="PROSITE" id="PS50110">
    <property type="entry name" value="RESPONSE_REGULATORY"/>
    <property type="match status" value="1"/>
</dbReference>
<organism evidence="11 12">
    <name type="scientific">Paractinoplanes atraurantiacus</name>
    <dbReference type="NCBI Taxonomy" id="1036182"/>
    <lineage>
        <taxon>Bacteria</taxon>
        <taxon>Bacillati</taxon>
        <taxon>Actinomycetota</taxon>
        <taxon>Actinomycetes</taxon>
        <taxon>Micromonosporales</taxon>
        <taxon>Micromonosporaceae</taxon>
        <taxon>Paractinoplanes</taxon>
    </lineage>
</organism>
<dbReference type="AlphaFoldDB" id="A0A285JRR0"/>
<dbReference type="EMBL" id="OBDY01000024">
    <property type="protein sequence ID" value="SNY62989.1"/>
    <property type="molecule type" value="Genomic_DNA"/>
</dbReference>
<evidence type="ECO:0000256" key="4">
    <source>
        <dbReference type="ARBA" id="ARBA00023125"/>
    </source>
</evidence>
<feature type="compositionally biased region" description="Basic and acidic residues" evidence="8">
    <location>
        <begin position="295"/>
        <end position="307"/>
    </location>
</feature>
<evidence type="ECO:0000256" key="2">
    <source>
        <dbReference type="ARBA" id="ARBA00023012"/>
    </source>
</evidence>
<dbReference type="InterPro" id="IPR036388">
    <property type="entry name" value="WH-like_DNA-bd_sf"/>
</dbReference>
<dbReference type="Gene3D" id="1.10.10.10">
    <property type="entry name" value="Winged helix-like DNA-binding domain superfamily/Winged helix DNA-binding domain"/>
    <property type="match status" value="1"/>
</dbReference>
<dbReference type="InterPro" id="IPR039420">
    <property type="entry name" value="WalR-like"/>
</dbReference>
<feature type="region of interest" description="Disordered" evidence="8">
    <location>
        <begin position="251"/>
        <end position="307"/>
    </location>
</feature>
<keyword evidence="1 6" id="KW-0597">Phosphoprotein</keyword>
<keyword evidence="3" id="KW-0805">Transcription regulation</keyword>
<evidence type="ECO:0000256" key="8">
    <source>
        <dbReference type="SAM" id="MobiDB-lite"/>
    </source>
</evidence>
<reference evidence="11 12" key="1">
    <citation type="submission" date="2017-09" db="EMBL/GenBank/DDBJ databases">
        <authorList>
            <person name="Ehlers B."/>
            <person name="Leendertz F.H."/>
        </authorList>
    </citation>
    <scope>NUCLEOTIDE SEQUENCE [LARGE SCALE GENOMIC DNA]</scope>
    <source>
        <strain evidence="11 12">CGMCC 4.6857</strain>
    </source>
</reference>
<proteinExistence type="predicted"/>
<dbReference type="Gene3D" id="6.10.250.690">
    <property type="match status" value="1"/>
</dbReference>
<evidence type="ECO:0000259" key="10">
    <source>
        <dbReference type="PROSITE" id="PS51755"/>
    </source>
</evidence>
<dbReference type="SUPFAM" id="SSF52172">
    <property type="entry name" value="CheY-like"/>
    <property type="match status" value="1"/>
</dbReference>
<keyword evidence="12" id="KW-1185">Reference proteome</keyword>
<dbReference type="InterPro" id="IPR016032">
    <property type="entry name" value="Sig_transdc_resp-reg_C-effctor"/>
</dbReference>
<evidence type="ECO:0000256" key="3">
    <source>
        <dbReference type="ARBA" id="ARBA00023015"/>
    </source>
</evidence>
<dbReference type="InterPro" id="IPR001789">
    <property type="entry name" value="Sig_transdc_resp-reg_receiver"/>
</dbReference>
<evidence type="ECO:0000256" key="1">
    <source>
        <dbReference type="ARBA" id="ARBA00022553"/>
    </source>
</evidence>
<dbReference type="Gene3D" id="3.40.50.2300">
    <property type="match status" value="1"/>
</dbReference>
<dbReference type="Pfam" id="PF00072">
    <property type="entry name" value="Response_reg"/>
    <property type="match status" value="1"/>
</dbReference>
<gene>
    <name evidence="11" type="ORF">SAMN05421748_124141</name>
</gene>
<dbReference type="GO" id="GO:0006355">
    <property type="term" value="P:regulation of DNA-templated transcription"/>
    <property type="evidence" value="ECO:0007669"/>
    <property type="project" value="InterPro"/>
</dbReference>
<dbReference type="SMART" id="SM00448">
    <property type="entry name" value="REC"/>
    <property type="match status" value="1"/>
</dbReference>
<protein>
    <submittedName>
        <fullName evidence="11">DNA-binding response regulator, OmpR family, contains REC and winged-helix (WHTH) domain</fullName>
    </submittedName>
</protein>
<evidence type="ECO:0000259" key="9">
    <source>
        <dbReference type="PROSITE" id="PS50110"/>
    </source>
</evidence>
<dbReference type="GO" id="GO:0000976">
    <property type="term" value="F:transcription cis-regulatory region binding"/>
    <property type="evidence" value="ECO:0007669"/>
    <property type="project" value="TreeGrafter"/>
</dbReference>
<evidence type="ECO:0000256" key="6">
    <source>
        <dbReference type="PROSITE-ProRule" id="PRU00169"/>
    </source>
</evidence>
<sequence>MLVVEDERPIADLVRLYLARDGFGVHVAHDGETGLQAVRRLRPVACVLDIALPGLEGTEICRRMREDGDWTPVVFLTARDDEVDRILGLELGGDDYLTKPFSPRELVARVRALLRRAAGPGDGDRLRTLGPISLDPARRLASVDGRPLTLTATEFDLLAHLLRRPGRVFTREELLAAVWGYATHAQTRTVDVHIAQLRAKLTGAATMIRTIRGVGYTATDAATATDPAIATDAAPVTATATAPATDATGVSIKADRAETDAAPATDATGVSIKADRAETNAAPATDATGVSIGADRAETDARGGGDA</sequence>
<dbReference type="SMART" id="SM00862">
    <property type="entry name" value="Trans_reg_C"/>
    <property type="match status" value="1"/>
</dbReference>
<dbReference type="CDD" id="cd00383">
    <property type="entry name" value="trans_reg_C"/>
    <property type="match status" value="1"/>
</dbReference>
<dbReference type="GO" id="GO:0005829">
    <property type="term" value="C:cytosol"/>
    <property type="evidence" value="ECO:0007669"/>
    <property type="project" value="TreeGrafter"/>
</dbReference>
<accession>A0A285JRR0</accession>
<dbReference type="SUPFAM" id="SSF46894">
    <property type="entry name" value="C-terminal effector domain of the bipartite response regulators"/>
    <property type="match status" value="1"/>
</dbReference>
<feature type="DNA-binding region" description="OmpR/PhoB-type" evidence="7">
    <location>
        <begin position="124"/>
        <end position="220"/>
    </location>
</feature>
<dbReference type="InterPro" id="IPR001867">
    <property type="entry name" value="OmpR/PhoB-type_DNA-bd"/>
</dbReference>
<feature type="domain" description="Response regulatory" evidence="9">
    <location>
        <begin position="1"/>
        <end position="114"/>
    </location>
</feature>
<dbReference type="PANTHER" id="PTHR48111:SF1">
    <property type="entry name" value="TWO-COMPONENT RESPONSE REGULATOR ORR33"/>
    <property type="match status" value="1"/>
</dbReference>
<evidence type="ECO:0000313" key="11">
    <source>
        <dbReference type="EMBL" id="SNY62989.1"/>
    </source>
</evidence>
<keyword evidence="4 7" id="KW-0238">DNA-binding</keyword>
<keyword evidence="5" id="KW-0804">Transcription</keyword>
<name>A0A285JRR0_9ACTN</name>